<comment type="caution">
    <text evidence="1">The sequence shown here is derived from an EMBL/GenBank/DDBJ whole genome shotgun (WGS) entry which is preliminary data.</text>
</comment>
<accession>A0A102L9K3</accession>
<evidence type="ECO:0000313" key="2">
    <source>
        <dbReference type="Proteomes" id="UP000065521"/>
    </source>
</evidence>
<sequence length="98" mass="9742">MSWFQADDGVGVTTLAGFVSAGTTPVACERPPGALSAATVVAGSGAACSAADAAASENAAASRVSLNEPRAMRPASSIMNVSPNMLSRRVRCAASSNR</sequence>
<dbReference type="AlphaFoldDB" id="A0A102L9K3"/>
<dbReference type="EMBL" id="LOTN01000034">
    <property type="protein sequence ID" value="KUZ89723.1"/>
    <property type="molecule type" value="Genomic_DNA"/>
</dbReference>
<organism evidence="1 2">
    <name type="scientific">Burkholderia ubonensis</name>
    <dbReference type="NCBI Taxonomy" id="101571"/>
    <lineage>
        <taxon>Bacteria</taxon>
        <taxon>Pseudomonadati</taxon>
        <taxon>Pseudomonadota</taxon>
        <taxon>Betaproteobacteria</taxon>
        <taxon>Burkholderiales</taxon>
        <taxon>Burkholderiaceae</taxon>
        <taxon>Burkholderia</taxon>
        <taxon>Burkholderia cepacia complex</taxon>
    </lineage>
</organism>
<proteinExistence type="predicted"/>
<gene>
    <name evidence="1" type="ORF">WI38_16355</name>
</gene>
<name>A0A102L9K3_9BURK</name>
<dbReference type="Proteomes" id="UP000065521">
    <property type="component" value="Unassembled WGS sequence"/>
</dbReference>
<protein>
    <submittedName>
        <fullName evidence="1">Uncharacterized protein</fullName>
    </submittedName>
</protein>
<reference evidence="1 2" key="1">
    <citation type="submission" date="2015-11" db="EMBL/GenBank/DDBJ databases">
        <title>Expanding the genomic diversity of Burkholderia species for the development of highly accurate diagnostics.</title>
        <authorList>
            <person name="Sahl J."/>
            <person name="Keim P."/>
            <person name="Wagner D."/>
        </authorList>
    </citation>
    <scope>NUCLEOTIDE SEQUENCE [LARGE SCALE GENOMIC DNA]</scope>
    <source>
        <strain evidence="1 2">RF32-BP4</strain>
    </source>
</reference>
<evidence type="ECO:0000313" key="1">
    <source>
        <dbReference type="EMBL" id="KUZ89723.1"/>
    </source>
</evidence>